<gene>
    <name evidence="7" type="ORF">MKW94_029363</name>
</gene>
<feature type="domain" description="Protease Do-like PDZ" evidence="6">
    <location>
        <begin position="380"/>
        <end position="516"/>
    </location>
</feature>
<evidence type="ECO:0000259" key="6">
    <source>
        <dbReference type="Pfam" id="PF17815"/>
    </source>
</evidence>
<keyword evidence="8" id="KW-1185">Reference proteome</keyword>
<dbReference type="GO" id="GO:0004252">
    <property type="term" value="F:serine-type endopeptidase activity"/>
    <property type="evidence" value="ECO:0007669"/>
    <property type="project" value="InterPro"/>
</dbReference>
<keyword evidence="5" id="KW-0812">Transmembrane</keyword>
<evidence type="ECO:0000256" key="5">
    <source>
        <dbReference type="SAM" id="Phobius"/>
    </source>
</evidence>
<protein>
    <recommendedName>
        <fullName evidence="6">Protease Do-like PDZ domain-containing protein</fullName>
    </recommendedName>
</protein>
<evidence type="ECO:0000313" key="7">
    <source>
        <dbReference type="EMBL" id="MCL7042490.1"/>
    </source>
</evidence>
<sequence length="554" mass="61053">MDEKINVDTGRMVTSIEPILKKSKTNMIIESNGDYSHAVSKATNGNPGARKDVTKVAPLMDAVVKVFCAHSAPNYSLPWQRLRQYSSTSSGFIISGRKVLTNAHSVEHYTQVKLKKRGSDVKYLAKVLAIGNECDIAMLTVEDDEFWEDVSPIEFGSLPALQDAVAVVGYPIGGDTISVTSGVVSRIQVFPYEQGSTELLGLQIDAAINSGNSGGPAFSDKGKCVGIAFQTSKGEDVENMGYVIPTAVVMHFIEDYEKKEKYTGFPTLGFEWQTMENPDLRMSMGMTSDQKGVLVSRIEPTSPEFHVLKPFDVILSFDGIDIANDGTVLFTHGERIGFSYLVSQKHTGDNTVVKIIRDSKIVEVNTKLATRTPLIPVNIEAPSYYIVAGLVFTVVSLPFLNSEKHIQNSILMKLLDKYLNGMAQSEDEQLVVISQVLAADINIGYERIANSQVLAFNGNPVRNLKSLAIMVDKCDDEFMKFELDYQKMVVLQTKTAKKASQDILSTYSIPAAMSSDLGLIDVSFAPRRKKQNDIFWFIVIVLVVYGIISLVSLY</sequence>
<dbReference type="InterPro" id="IPR036034">
    <property type="entry name" value="PDZ_sf"/>
</dbReference>
<comment type="similarity">
    <text evidence="1">Belongs to the peptidase S1C family.</text>
</comment>
<dbReference type="InterPro" id="IPR009003">
    <property type="entry name" value="Peptidase_S1_PA"/>
</dbReference>
<evidence type="ECO:0000256" key="2">
    <source>
        <dbReference type="ARBA" id="ARBA00022670"/>
    </source>
</evidence>
<dbReference type="PANTHER" id="PTHR45980">
    <property type="match status" value="1"/>
</dbReference>
<dbReference type="PRINTS" id="PR00834">
    <property type="entry name" value="PROTEASES2C"/>
</dbReference>
<organism evidence="7 8">
    <name type="scientific">Papaver nudicaule</name>
    <name type="common">Iceland poppy</name>
    <dbReference type="NCBI Taxonomy" id="74823"/>
    <lineage>
        <taxon>Eukaryota</taxon>
        <taxon>Viridiplantae</taxon>
        <taxon>Streptophyta</taxon>
        <taxon>Embryophyta</taxon>
        <taxon>Tracheophyta</taxon>
        <taxon>Spermatophyta</taxon>
        <taxon>Magnoliopsida</taxon>
        <taxon>Ranunculales</taxon>
        <taxon>Papaveraceae</taxon>
        <taxon>Papaveroideae</taxon>
        <taxon>Papaver</taxon>
    </lineage>
</organism>
<keyword evidence="4" id="KW-0720">Serine protease</keyword>
<keyword evidence="2" id="KW-0645">Protease</keyword>
<dbReference type="Proteomes" id="UP001177140">
    <property type="component" value="Unassembled WGS sequence"/>
</dbReference>
<accession>A0AA41VJT6</accession>
<dbReference type="FunFam" id="2.40.10.10:FF:000012">
    <property type="entry name" value="protease Do-like 9"/>
    <property type="match status" value="1"/>
</dbReference>
<reference evidence="7" key="1">
    <citation type="submission" date="2022-03" db="EMBL/GenBank/DDBJ databases">
        <title>A functionally conserved STORR gene fusion in Papaver species that diverged 16.8 million years ago.</title>
        <authorList>
            <person name="Catania T."/>
        </authorList>
    </citation>
    <scope>NUCLEOTIDE SEQUENCE</scope>
    <source>
        <strain evidence="7">S-191538</strain>
    </source>
</reference>
<evidence type="ECO:0000313" key="8">
    <source>
        <dbReference type="Proteomes" id="UP001177140"/>
    </source>
</evidence>
<dbReference type="AlphaFoldDB" id="A0AA41VJT6"/>
<dbReference type="Pfam" id="PF13365">
    <property type="entry name" value="Trypsin_2"/>
    <property type="match status" value="1"/>
</dbReference>
<keyword evidence="5" id="KW-1133">Transmembrane helix</keyword>
<dbReference type="PANTHER" id="PTHR45980:SF18">
    <property type="entry name" value="PROTEASE DO-LIKE 9"/>
    <property type="match status" value="1"/>
</dbReference>
<evidence type="ECO:0000256" key="4">
    <source>
        <dbReference type="ARBA" id="ARBA00022825"/>
    </source>
</evidence>
<dbReference type="InterPro" id="IPR041517">
    <property type="entry name" value="DEGP_PDZ"/>
</dbReference>
<dbReference type="SUPFAM" id="SSF50494">
    <property type="entry name" value="Trypsin-like serine proteases"/>
    <property type="match status" value="1"/>
</dbReference>
<dbReference type="SUPFAM" id="SSF50156">
    <property type="entry name" value="PDZ domain-like"/>
    <property type="match status" value="1"/>
</dbReference>
<keyword evidence="3" id="KW-0378">Hydrolase</keyword>
<dbReference type="Gene3D" id="2.30.42.10">
    <property type="match status" value="1"/>
</dbReference>
<name>A0AA41VJT6_PAPNU</name>
<dbReference type="InterPro" id="IPR046449">
    <property type="entry name" value="DEGP_PDZ_sf"/>
</dbReference>
<dbReference type="InterPro" id="IPR043504">
    <property type="entry name" value="Peptidase_S1_PA_chymotrypsin"/>
</dbReference>
<feature type="transmembrane region" description="Helical" evidence="5">
    <location>
        <begin position="383"/>
        <end position="400"/>
    </location>
</feature>
<dbReference type="Gene3D" id="3.20.190.20">
    <property type="match status" value="1"/>
</dbReference>
<dbReference type="Gene3D" id="2.40.10.10">
    <property type="entry name" value="Trypsin-like serine proteases"/>
    <property type="match status" value="2"/>
</dbReference>
<evidence type="ECO:0000256" key="3">
    <source>
        <dbReference type="ARBA" id="ARBA00022801"/>
    </source>
</evidence>
<dbReference type="EMBL" id="JAJJMA010235918">
    <property type="protein sequence ID" value="MCL7042490.1"/>
    <property type="molecule type" value="Genomic_DNA"/>
</dbReference>
<dbReference type="InterPro" id="IPR001940">
    <property type="entry name" value="Peptidase_S1C"/>
</dbReference>
<dbReference type="Pfam" id="PF17815">
    <property type="entry name" value="PDZ_3"/>
    <property type="match status" value="1"/>
</dbReference>
<feature type="transmembrane region" description="Helical" evidence="5">
    <location>
        <begin position="534"/>
        <end position="553"/>
    </location>
</feature>
<proteinExistence type="inferred from homology"/>
<comment type="caution">
    <text evidence="7">The sequence shown here is derived from an EMBL/GenBank/DDBJ whole genome shotgun (WGS) entry which is preliminary data.</text>
</comment>
<dbReference type="GO" id="GO:0006508">
    <property type="term" value="P:proteolysis"/>
    <property type="evidence" value="ECO:0007669"/>
    <property type="project" value="UniProtKB-KW"/>
</dbReference>
<evidence type="ECO:0000256" key="1">
    <source>
        <dbReference type="ARBA" id="ARBA00010541"/>
    </source>
</evidence>
<keyword evidence="5" id="KW-0472">Membrane</keyword>